<protein>
    <submittedName>
        <fullName evidence="9">Variant surface glycoprotein 1125.5263</fullName>
    </submittedName>
</protein>
<evidence type="ECO:0000256" key="7">
    <source>
        <dbReference type="SAM" id="SignalP"/>
    </source>
</evidence>
<evidence type="ECO:0000259" key="8">
    <source>
        <dbReference type="Pfam" id="PF00913"/>
    </source>
</evidence>
<dbReference type="SUPFAM" id="SSF58087">
    <property type="entry name" value="Variant surface glycoprotein (N-terminal domain)"/>
    <property type="match status" value="1"/>
</dbReference>
<dbReference type="GO" id="GO:0098552">
    <property type="term" value="C:side of membrane"/>
    <property type="evidence" value="ECO:0007669"/>
    <property type="project" value="UniProtKB-KW"/>
</dbReference>
<dbReference type="GO" id="GO:0005886">
    <property type="term" value="C:plasma membrane"/>
    <property type="evidence" value="ECO:0007669"/>
    <property type="project" value="UniProtKB-SubCell"/>
</dbReference>
<dbReference type="Pfam" id="PF00913">
    <property type="entry name" value="Trypan_glycop"/>
    <property type="match status" value="1"/>
</dbReference>
<evidence type="ECO:0000256" key="1">
    <source>
        <dbReference type="ARBA" id="ARBA00004609"/>
    </source>
</evidence>
<name>A0A1J0RBV4_9TRYP</name>
<feature type="domain" description="Trypanosome variant surface glycoprotein A-type N-terminal" evidence="8">
    <location>
        <begin position="17"/>
        <end position="338"/>
    </location>
</feature>
<keyword evidence="3" id="KW-0336">GPI-anchor</keyword>
<evidence type="ECO:0000256" key="6">
    <source>
        <dbReference type="ARBA" id="ARBA00023288"/>
    </source>
</evidence>
<accession>A0A1J0RBV4</accession>
<dbReference type="AlphaFoldDB" id="A0A1J0RBV4"/>
<comment type="subcellular location">
    <subcellularLocation>
        <location evidence="1">Cell membrane</location>
        <topology evidence="1">Lipid-anchor</topology>
        <topology evidence="1">GPI-anchor</topology>
    </subcellularLocation>
</comment>
<evidence type="ECO:0000313" key="9">
    <source>
        <dbReference type="EMBL" id="APD75383.1"/>
    </source>
</evidence>
<keyword evidence="4" id="KW-0472">Membrane</keyword>
<evidence type="ECO:0000256" key="4">
    <source>
        <dbReference type="ARBA" id="ARBA00023136"/>
    </source>
</evidence>
<dbReference type="Gene3D" id="3.90.150.10">
    <property type="entry name" value="Variant Surface Glycoprotein, subunit A domain 1"/>
    <property type="match status" value="1"/>
</dbReference>
<keyword evidence="7" id="KW-0732">Signal</keyword>
<feature type="signal peptide" evidence="7">
    <location>
        <begin position="1"/>
        <end position="28"/>
    </location>
</feature>
<evidence type="ECO:0000256" key="5">
    <source>
        <dbReference type="ARBA" id="ARBA00023180"/>
    </source>
</evidence>
<organism evidence="9">
    <name type="scientific">Trypanosoma brucei</name>
    <dbReference type="NCBI Taxonomy" id="5691"/>
    <lineage>
        <taxon>Eukaryota</taxon>
        <taxon>Discoba</taxon>
        <taxon>Euglenozoa</taxon>
        <taxon>Kinetoplastea</taxon>
        <taxon>Metakinetoplastina</taxon>
        <taxon>Trypanosomatida</taxon>
        <taxon>Trypanosomatidae</taxon>
        <taxon>Trypanosoma</taxon>
    </lineage>
</organism>
<proteinExistence type="predicted"/>
<feature type="chain" id="PRO_5012972549" evidence="7">
    <location>
        <begin position="29"/>
        <end position="341"/>
    </location>
</feature>
<dbReference type="EMBL" id="KX701427">
    <property type="protein sequence ID" value="APD75383.1"/>
    <property type="molecule type" value="Genomic_DNA"/>
</dbReference>
<dbReference type="GO" id="GO:0042783">
    <property type="term" value="P:symbiont-mediated evasion of host immune response"/>
    <property type="evidence" value="ECO:0007669"/>
    <property type="project" value="InterPro"/>
</dbReference>
<evidence type="ECO:0000256" key="3">
    <source>
        <dbReference type="ARBA" id="ARBA00022622"/>
    </source>
</evidence>
<dbReference type="Gene3D" id="1.10.470.10">
    <property type="entry name" value="Variant Surface Glycoprotein, subunit A, domain 2"/>
    <property type="match status" value="1"/>
</dbReference>
<dbReference type="InterPro" id="IPR001812">
    <property type="entry name" value="Trypano_VSG_A_N_dom"/>
</dbReference>
<keyword evidence="6" id="KW-0449">Lipoprotein</keyword>
<reference evidence="9" key="1">
    <citation type="submission" date="2016-08" db="EMBL/GenBank/DDBJ databases">
        <title>VSG repertoire of Trypanosoma brucei EATRO 1125.</title>
        <authorList>
            <person name="Cross G.A."/>
        </authorList>
    </citation>
    <scope>NUCLEOTIDE SEQUENCE</scope>
    <source>
        <strain evidence="9">EATRO 1125</strain>
    </source>
</reference>
<dbReference type="VEuPathDB" id="TriTrypDB:Tb427_000605000"/>
<evidence type="ECO:0000256" key="2">
    <source>
        <dbReference type="ARBA" id="ARBA00022475"/>
    </source>
</evidence>
<keyword evidence="2" id="KW-1003">Cell membrane</keyword>
<sequence length="341" mass="35806">MALQRQLRRRLLCVAVALSLIAEQRTEAGKGPALSSETRTRLCNLNTKIAKFPAYVTKQVTTAAQAREQLLVDSLKLQIYMRIIDSESAAVAAPLAAATADLKLATAAADKRHTKQTNNAISHLAFLRGSLTEFLTIAADLHQSGGTCAGCLALSRKTMVQGAAALGTCGGTMENTTEAGADLTKLNGSGFTELSSTEGSTSLVASTAKCGLFVTDSSNGPLDGQATAGTPKLAGGYIKLTATSAARTLNDLTDLTAGKDVAAPPAFITAYDAYKQLKASATLTPFVYKRLSTSRIRSSLAAKRAYKLLVIGDLTPYDKSKDDAVVENKIAETYGNDNAFE</sequence>
<keyword evidence="5" id="KW-0325">Glycoprotein</keyword>